<dbReference type="Pfam" id="PF02786">
    <property type="entry name" value="CPSase_L_D2"/>
    <property type="match status" value="1"/>
</dbReference>
<dbReference type="InterPro" id="IPR000089">
    <property type="entry name" value="Biotin_lipoyl"/>
</dbReference>
<name>A0ABM8FZP5_9CELL</name>
<dbReference type="Pfam" id="PF00364">
    <property type="entry name" value="Biotin_lipoyl"/>
    <property type="match status" value="1"/>
</dbReference>
<evidence type="ECO:0000256" key="2">
    <source>
        <dbReference type="ARBA" id="ARBA00022598"/>
    </source>
</evidence>
<evidence type="ECO:0000256" key="1">
    <source>
        <dbReference type="ARBA" id="ARBA00013263"/>
    </source>
</evidence>
<proteinExistence type="predicted"/>
<sequence>MEVVATSSDLPGALRSARRVAAASFGDDSLLLERLVERPRHIEVQVLADTHGHVVHLGERECSLQRRHQKVVEEAPSALFAGLADGAAHRERLGALACDVARSVGYVGAGTVELLVPADDPATAWFIEMNTRLQVEHPVTEAVTGLDLVEAQLRVAAGQPLAFGQDDVRLRGHAIEARVYAEAPGRGFVPATGTVLVLDEPTGPGVRVDSGLREGDEVTGHYDPMLAKVVAHGGDRDEALARLDRALAETVVLGVDTNVGFLRTLLADDEVVAGRLHTGIVDAVATGVEGEAVATAADLVVAALATTGSGTARDPWALDGWRAAAAPAPRRTVVRDDVGRDHVVLVAPDVDDVGRVVGHDLLLVSVDGDDPRRCVLTPAPAPGPGPTGLRRLTVDGVGEPVRVALHEGMVHVFRAGRAVRLAVPSRAETEAAARAARGRPSSATDPEVRSAMPGTVVAVDVDDGDDVPAGATLLTVEAMKMERRLLAPHAGTVSLSARVGDLVRADQVVAVVHPAATPEGES</sequence>
<dbReference type="PANTHER" id="PTHR18866:SF33">
    <property type="entry name" value="METHYLCROTONOYL-COA CARBOXYLASE SUBUNIT ALPHA, MITOCHONDRIAL-RELATED"/>
    <property type="match status" value="1"/>
</dbReference>
<evidence type="ECO:0000256" key="4">
    <source>
        <dbReference type="ARBA" id="ARBA00022840"/>
    </source>
</evidence>
<dbReference type="InterPro" id="IPR005479">
    <property type="entry name" value="CPAse_ATP-bd"/>
</dbReference>
<dbReference type="EMBL" id="AP027729">
    <property type="protein sequence ID" value="BDZ41124.1"/>
    <property type="molecule type" value="Genomic_DNA"/>
</dbReference>
<dbReference type="Gene3D" id="3.30.470.20">
    <property type="entry name" value="ATP-grasp fold, B domain"/>
    <property type="match status" value="1"/>
</dbReference>
<dbReference type="InterPro" id="IPR011761">
    <property type="entry name" value="ATP-grasp"/>
</dbReference>
<evidence type="ECO:0000313" key="10">
    <source>
        <dbReference type="EMBL" id="BDZ41124.1"/>
    </source>
</evidence>
<dbReference type="Pfam" id="PF02785">
    <property type="entry name" value="Biotin_carb_C"/>
    <property type="match status" value="1"/>
</dbReference>
<evidence type="ECO:0000259" key="8">
    <source>
        <dbReference type="PROSITE" id="PS50975"/>
    </source>
</evidence>
<evidence type="ECO:0000313" key="11">
    <source>
        <dbReference type="Proteomes" id="UP001321475"/>
    </source>
</evidence>
<dbReference type="PROSITE" id="PS00867">
    <property type="entry name" value="CPSASE_2"/>
    <property type="match status" value="1"/>
</dbReference>
<evidence type="ECO:0000256" key="3">
    <source>
        <dbReference type="ARBA" id="ARBA00022741"/>
    </source>
</evidence>
<keyword evidence="5" id="KW-0092">Biotin</keyword>
<organism evidence="10 11">
    <name type="scientific">Paraoerskovia sediminicola</name>
    <dbReference type="NCBI Taxonomy" id="1138587"/>
    <lineage>
        <taxon>Bacteria</taxon>
        <taxon>Bacillati</taxon>
        <taxon>Actinomycetota</taxon>
        <taxon>Actinomycetes</taxon>
        <taxon>Micrococcales</taxon>
        <taxon>Cellulomonadaceae</taxon>
        <taxon>Paraoerskovia</taxon>
    </lineage>
</organism>
<dbReference type="CDD" id="cd06850">
    <property type="entry name" value="biotinyl_domain"/>
    <property type="match status" value="1"/>
</dbReference>
<dbReference type="PROSITE" id="PS50979">
    <property type="entry name" value="BC"/>
    <property type="match status" value="1"/>
</dbReference>
<dbReference type="SMART" id="SM00878">
    <property type="entry name" value="Biotin_carb_C"/>
    <property type="match status" value="1"/>
</dbReference>
<reference evidence="11" key="1">
    <citation type="journal article" date="2019" name="Int. J. Syst. Evol. Microbiol.">
        <title>The Global Catalogue of Microorganisms (GCM) 10K type strain sequencing project: providing services to taxonomists for standard genome sequencing and annotation.</title>
        <authorList>
            <consortium name="The Broad Institute Genomics Platform"/>
            <consortium name="The Broad Institute Genome Sequencing Center for Infectious Disease"/>
            <person name="Wu L."/>
            <person name="Ma J."/>
        </authorList>
    </citation>
    <scope>NUCLEOTIDE SEQUENCE [LARGE SCALE GENOMIC DNA]</scope>
    <source>
        <strain evidence="11">NBRC 108565</strain>
    </source>
</reference>
<dbReference type="Proteomes" id="UP001321475">
    <property type="component" value="Chromosome"/>
</dbReference>
<dbReference type="PANTHER" id="PTHR18866">
    <property type="entry name" value="CARBOXYLASE:PYRUVATE/ACETYL-COA/PROPIONYL-COA CARBOXYLASE"/>
    <property type="match status" value="1"/>
</dbReference>
<dbReference type="SUPFAM" id="SSF56059">
    <property type="entry name" value="Glutathione synthetase ATP-binding domain-like"/>
    <property type="match status" value="1"/>
</dbReference>
<dbReference type="InterPro" id="IPR011764">
    <property type="entry name" value="Biotin_carboxylation_dom"/>
</dbReference>
<dbReference type="Gene3D" id="2.40.50.100">
    <property type="match status" value="1"/>
</dbReference>
<evidence type="ECO:0000256" key="7">
    <source>
        <dbReference type="SAM" id="MobiDB-lite"/>
    </source>
</evidence>
<feature type="domain" description="Biotin carboxylation" evidence="9">
    <location>
        <begin position="1"/>
        <end position="286"/>
    </location>
</feature>
<keyword evidence="4 6" id="KW-0067">ATP-binding</keyword>
<evidence type="ECO:0000259" key="9">
    <source>
        <dbReference type="PROSITE" id="PS50979"/>
    </source>
</evidence>
<keyword evidence="3 6" id="KW-0547">Nucleotide-binding</keyword>
<accession>A0ABM8FZP5</accession>
<gene>
    <name evidence="10" type="ORF">GCM10025865_04230</name>
</gene>
<dbReference type="InterPro" id="IPR005482">
    <property type="entry name" value="Biotin_COase_C"/>
</dbReference>
<feature type="region of interest" description="Disordered" evidence="7">
    <location>
        <begin position="432"/>
        <end position="451"/>
    </location>
</feature>
<dbReference type="InterPro" id="IPR050856">
    <property type="entry name" value="Biotin_carboxylase_complex"/>
</dbReference>
<feature type="domain" description="ATP-grasp" evidence="8">
    <location>
        <begin position="27"/>
        <end position="157"/>
    </location>
</feature>
<dbReference type="SUPFAM" id="SSF51230">
    <property type="entry name" value="Single hybrid motif"/>
    <property type="match status" value="1"/>
</dbReference>
<dbReference type="InterPro" id="IPR011054">
    <property type="entry name" value="Rudment_hybrid_motif"/>
</dbReference>
<feature type="compositionally biased region" description="Low complexity" evidence="7">
    <location>
        <begin position="432"/>
        <end position="444"/>
    </location>
</feature>
<evidence type="ECO:0000256" key="6">
    <source>
        <dbReference type="PROSITE-ProRule" id="PRU00409"/>
    </source>
</evidence>
<protein>
    <recommendedName>
        <fullName evidence="1">biotin carboxylase</fullName>
        <ecNumber evidence="1">6.3.4.14</ecNumber>
    </recommendedName>
</protein>
<dbReference type="SUPFAM" id="SSF51246">
    <property type="entry name" value="Rudiment single hybrid motif"/>
    <property type="match status" value="1"/>
</dbReference>
<evidence type="ECO:0000256" key="5">
    <source>
        <dbReference type="ARBA" id="ARBA00023267"/>
    </source>
</evidence>
<dbReference type="InterPro" id="IPR011053">
    <property type="entry name" value="Single_hybrid_motif"/>
</dbReference>
<dbReference type="EC" id="6.3.4.14" evidence="1"/>
<keyword evidence="11" id="KW-1185">Reference proteome</keyword>
<dbReference type="PROSITE" id="PS50975">
    <property type="entry name" value="ATP_GRASP"/>
    <property type="match status" value="1"/>
</dbReference>
<keyword evidence="2" id="KW-0436">Ligase</keyword>